<dbReference type="PANTHER" id="PTHR12706">
    <property type="entry name" value="STRAWBERRY NOTCH-RELATED"/>
    <property type="match status" value="1"/>
</dbReference>
<feature type="non-terminal residue" evidence="2">
    <location>
        <position position="1"/>
    </location>
</feature>
<evidence type="ECO:0000313" key="3">
    <source>
        <dbReference type="Proteomes" id="UP000265520"/>
    </source>
</evidence>
<organism evidence="2 3">
    <name type="scientific">Trifolium medium</name>
    <dbReference type="NCBI Taxonomy" id="97028"/>
    <lineage>
        <taxon>Eukaryota</taxon>
        <taxon>Viridiplantae</taxon>
        <taxon>Streptophyta</taxon>
        <taxon>Embryophyta</taxon>
        <taxon>Tracheophyta</taxon>
        <taxon>Spermatophyta</taxon>
        <taxon>Magnoliopsida</taxon>
        <taxon>eudicotyledons</taxon>
        <taxon>Gunneridae</taxon>
        <taxon>Pentapetalae</taxon>
        <taxon>rosids</taxon>
        <taxon>fabids</taxon>
        <taxon>Fabales</taxon>
        <taxon>Fabaceae</taxon>
        <taxon>Papilionoideae</taxon>
        <taxon>50 kb inversion clade</taxon>
        <taxon>NPAAA clade</taxon>
        <taxon>Hologalegina</taxon>
        <taxon>IRL clade</taxon>
        <taxon>Trifolieae</taxon>
        <taxon>Trifolium</taxon>
    </lineage>
</organism>
<evidence type="ECO:0000313" key="2">
    <source>
        <dbReference type="EMBL" id="MCH93926.1"/>
    </source>
</evidence>
<comment type="caution">
    <text evidence="2">The sequence shown here is derived from an EMBL/GenBank/DDBJ whole genome shotgun (WGS) entry which is preliminary data.</text>
</comment>
<dbReference type="Proteomes" id="UP000265520">
    <property type="component" value="Unassembled WGS sequence"/>
</dbReference>
<sequence length="109" mass="11649">LLFTNLGGERRFASAVAKRLESLGALTQGDRRAGPSLSAYNYDSAYGKRALMVLYRGIMELDPLPVVPPGCLSDRPDTVKGFIMQAKAAIASVGIFKDAILGNSLFSLV</sequence>
<keyword evidence="3" id="KW-1185">Reference proteome</keyword>
<evidence type="ECO:0000259" key="1">
    <source>
        <dbReference type="Pfam" id="PF13871"/>
    </source>
</evidence>
<dbReference type="GO" id="GO:0006355">
    <property type="term" value="P:regulation of DNA-templated transcription"/>
    <property type="evidence" value="ECO:0007669"/>
    <property type="project" value="InterPro"/>
</dbReference>
<proteinExistence type="predicted"/>
<dbReference type="AlphaFoldDB" id="A0A392N283"/>
<feature type="domain" description="Strawberry notch helicase C" evidence="1">
    <location>
        <begin position="2"/>
        <end position="97"/>
    </location>
</feature>
<reference evidence="2 3" key="1">
    <citation type="journal article" date="2018" name="Front. Plant Sci.">
        <title>Red Clover (Trifolium pratense) and Zigzag Clover (T. medium) - A Picture of Genomic Similarities and Differences.</title>
        <authorList>
            <person name="Dluhosova J."/>
            <person name="Istvanek J."/>
            <person name="Nedelnik J."/>
            <person name="Repkova J."/>
        </authorList>
    </citation>
    <scope>NUCLEOTIDE SEQUENCE [LARGE SCALE GENOMIC DNA]</scope>
    <source>
        <strain evidence="3">cv. 10/8</strain>
        <tissue evidence="2">Leaf</tissue>
    </source>
</reference>
<dbReference type="EMBL" id="LXQA010026092">
    <property type="protein sequence ID" value="MCH93926.1"/>
    <property type="molecule type" value="Genomic_DNA"/>
</dbReference>
<dbReference type="Pfam" id="PF13871">
    <property type="entry name" value="Helicase_C_4"/>
    <property type="match status" value="1"/>
</dbReference>
<protein>
    <submittedName>
        <fullName evidence="2">Strawberry notch-like protein</fullName>
    </submittedName>
</protein>
<accession>A0A392N283</accession>
<dbReference type="GO" id="GO:0042393">
    <property type="term" value="F:histone binding"/>
    <property type="evidence" value="ECO:0007669"/>
    <property type="project" value="TreeGrafter"/>
</dbReference>
<dbReference type="GO" id="GO:0005634">
    <property type="term" value="C:nucleus"/>
    <property type="evidence" value="ECO:0007669"/>
    <property type="project" value="TreeGrafter"/>
</dbReference>
<dbReference type="PANTHER" id="PTHR12706:SF13">
    <property type="entry name" value="PROTEIN FORGETTER 1"/>
    <property type="match status" value="1"/>
</dbReference>
<dbReference type="InterPro" id="IPR026937">
    <property type="entry name" value="SBNO_Helicase_C_dom"/>
</dbReference>
<dbReference type="InterPro" id="IPR026741">
    <property type="entry name" value="SNO"/>
</dbReference>
<dbReference type="GO" id="GO:0031490">
    <property type="term" value="F:chromatin DNA binding"/>
    <property type="evidence" value="ECO:0007669"/>
    <property type="project" value="TreeGrafter"/>
</dbReference>
<name>A0A392N283_9FABA</name>